<evidence type="ECO:0000313" key="2">
    <source>
        <dbReference type="Proteomes" id="UP000198281"/>
    </source>
</evidence>
<dbReference type="Proteomes" id="UP000198281">
    <property type="component" value="Unassembled WGS sequence"/>
</dbReference>
<proteinExistence type="predicted"/>
<protein>
    <submittedName>
        <fullName evidence="1">Uncharacterized protein</fullName>
    </submittedName>
</protein>
<organism evidence="1 2">
    <name type="scientific">Edaphosphingomonas laterariae</name>
    <dbReference type="NCBI Taxonomy" id="861865"/>
    <lineage>
        <taxon>Bacteria</taxon>
        <taxon>Pseudomonadati</taxon>
        <taxon>Pseudomonadota</taxon>
        <taxon>Alphaproteobacteria</taxon>
        <taxon>Sphingomonadales</taxon>
        <taxon>Rhizorhabdaceae</taxon>
        <taxon>Edaphosphingomonas</taxon>
    </lineage>
</organism>
<dbReference type="RefSeq" id="WP_089221007.1">
    <property type="nucleotide sequence ID" value="NZ_FZOS01000035.1"/>
</dbReference>
<dbReference type="AlphaFoldDB" id="A0A239JHF7"/>
<keyword evidence="2" id="KW-1185">Reference proteome</keyword>
<sequence>MSTTPDLDFDEIELRIERIRNGFLLCAVKRTDHCGIWSQKAFHETEADVLAALPAAYVEAKLLTREIGREDF</sequence>
<dbReference type="EMBL" id="FZOS01000035">
    <property type="protein sequence ID" value="SNT05247.1"/>
    <property type="molecule type" value="Genomic_DNA"/>
</dbReference>
<name>A0A239JHF7_9SPHN</name>
<accession>A0A239JHF7</accession>
<gene>
    <name evidence="1" type="ORF">SAMN06295912_1354</name>
</gene>
<reference evidence="2" key="1">
    <citation type="submission" date="2017-06" db="EMBL/GenBank/DDBJ databases">
        <authorList>
            <person name="Varghese N."/>
            <person name="Submissions S."/>
        </authorList>
    </citation>
    <scope>NUCLEOTIDE SEQUENCE [LARGE SCALE GENOMIC DNA]</scope>
    <source>
        <strain evidence="2">LNB2</strain>
    </source>
</reference>
<evidence type="ECO:0000313" key="1">
    <source>
        <dbReference type="EMBL" id="SNT05247.1"/>
    </source>
</evidence>